<dbReference type="Proteomes" id="UP001066276">
    <property type="component" value="Chromosome 6"/>
</dbReference>
<sequence length="97" mass="10500">MLRAVEAAKKEAGPDAQSNMVGEETPRRGHYRALASPLEPAEGIAESVQQNRGQLVHPSKTAAAGEWGGREEWPYRGAVRGLGDDVMRCCGRVKWGV</sequence>
<name>A0AAV7QDM9_PLEWA</name>
<evidence type="ECO:0000313" key="3">
    <source>
        <dbReference type="Proteomes" id="UP001066276"/>
    </source>
</evidence>
<reference evidence="2" key="1">
    <citation type="journal article" date="2022" name="bioRxiv">
        <title>Sequencing and chromosome-scale assembly of the giantPleurodeles waltlgenome.</title>
        <authorList>
            <person name="Brown T."/>
            <person name="Elewa A."/>
            <person name="Iarovenko S."/>
            <person name="Subramanian E."/>
            <person name="Araus A.J."/>
            <person name="Petzold A."/>
            <person name="Susuki M."/>
            <person name="Suzuki K.-i.T."/>
            <person name="Hayashi T."/>
            <person name="Toyoda A."/>
            <person name="Oliveira C."/>
            <person name="Osipova E."/>
            <person name="Leigh N.D."/>
            <person name="Simon A."/>
            <person name="Yun M.H."/>
        </authorList>
    </citation>
    <scope>NUCLEOTIDE SEQUENCE</scope>
    <source>
        <strain evidence="2">20211129_DDA</strain>
        <tissue evidence="2">Liver</tissue>
    </source>
</reference>
<gene>
    <name evidence="2" type="ORF">NDU88_002765</name>
</gene>
<feature type="region of interest" description="Disordered" evidence="1">
    <location>
        <begin position="1"/>
        <end position="30"/>
    </location>
</feature>
<evidence type="ECO:0000313" key="2">
    <source>
        <dbReference type="EMBL" id="KAJ1136348.1"/>
    </source>
</evidence>
<organism evidence="2 3">
    <name type="scientific">Pleurodeles waltl</name>
    <name type="common">Iberian ribbed newt</name>
    <dbReference type="NCBI Taxonomy" id="8319"/>
    <lineage>
        <taxon>Eukaryota</taxon>
        <taxon>Metazoa</taxon>
        <taxon>Chordata</taxon>
        <taxon>Craniata</taxon>
        <taxon>Vertebrata</taxon>
        <taxon>Euteleostomi</taxon>
        <taxon>Amphibia</taxon>
        <taxon>Batrachia</taxon>
        <taxon>Caudata</taxon>
        <taxon>Salamandroidea</taxon>
        <taxon>Salamandridae</taxon>
        <taxon>Pleurodelinae</taxon>
        <taxon>Pleurodeles</taxon>
    </lineage>
</organism>
<accession>A0AAV7QDM9</accession>
<comment type="caution">
    <text evidence="2">The sequence shown here is derived from an EMBL/GenBank/DDBJ whole genome shotgun (WGS) entry which is preliminary data.</text>
</comment>
<proteinExistence type="predicted"/>
<evidence type="ECO:0000256" key="1">
    <source>
        <dbReference type="SAM" id="MobiDB-lite"/>
    </source>
</evidence>
<dbReference type="AlphaFoldDB" id="A0AAV7QDM9"/>
<feature type="compositionally biased region" description="Basic and acidic residues" evidence="1">
    <location>
        <begin position="1"/>
        <end position="13"/>
    </location>
</feature>
<keyword evidence="3" id="KW-1185">Reference proteome</keyword>
<protein>
    <submittedName>
        <fullName evidence="2">Uncharacterized protein</fullName>
    </submittedName>
</protein>
<dbReference type="EMBL" id="JANPWB010000010">
    <property type="protein sequence ID" value="KAJ1136348.1"/>
    <property type="molecule type" value="Genomic_DNA"/>
</dbReference>